<evidence type="ECO:0000313" key="1">
    <source>
        <dbReference type="EMBL" id="EJW96592.1"/>
    </source>
</evidence>
<sequence>MSYFCIVVVERCLIRECSIVKPGSYPPGFFFCFTR</sequence>
<protein>
    <submittedName>
        <fullName evidence="1">Uncharacterized protein</fullName>
    </submittedName>
</protein>
<comment type="caution">
    <text evidence="1">The sequence shown here is derived from an EMBL/GenBank/DDBJ whole genome shotgun (WGS) entry which is preliminary data.</text>
</comment>
<dbReference type="AlphaFoldDB" id="J9G466"/>
<proteinExistence type="predicted"/>
<reference evidence="1" key="1">
    <citation type="journal article" date="2012" name="PLoS ONE">
        <title>Gene sets for utilization of primary and secondary nutrition supplies in the distal gut of endangered iberian lynx.</title>
        <authorList>
            <person name="Alcaide M."/>
            <person name="Messina E."/>
            <person name="Richter M."/>
            <person name="Bargiela R."/>
            <person name="Peplies J."/>
            <person name="Huws S.A."/>
            <person name="Newbold C.J."/>
            <person name="Golyshin P.N."/>
            <person name="Simon M.A."/>
            <person name="Lopez G."/>
            <person name="Yakimov M.M."/>
            <person name="Ferrer M."/>
        </authorList>
    </citation>
    <scope>NUCLEOTIDE SEQUENCE</scope>
</reference>
<gene>
    <name evidence="1" type="ORF">EVA_15302</name>
</gene>
<accession>J9G466</accession>
<organism evidence="1">
    <name type="scientific">gut metagenome</name>
    <dbReference type="NCBI Taxonomy" id="749906"/>
    <lineage>
        <taxon>unclassified sequences</taxon>
        <taxon>metagenomes</taxon>
        <taxon>organismal metagenomes</taxon>
    </lineage>
</organism>
<dbReference type="EMBL" id="AMCI01005200">
    <property type="protein sequence ID" value="EJW96592.1"/>
    <property type="molecule type" value="Genomic_DNA"/>
</dbReference>
<name>J9G466_9ZZZZ</name>